<dbReference type="Proteomes" id="UP001623041">
    <property type="component" value="Unassembled WGS sequence"/>
</dbReference>
<evidence type="ECO:0000313" key="3">
    <source>
        <dbReference type="Proteomes" id="UP001623041"/>
    </source>
</evidence>
<name>A0ABW8REH9_9BACI</name>
<dbReference type="InterPro" id="IPR017853">
    <property type="entry name" value="GH"/>
</dbReference>
<dbReference type="InterPro" id="IPR025150">
    <property type="entry name" value="GH123_cat"/>
</dbReference>
<comment type="caution">
    <text evidence="2">The sequence shown here is derived from an EMBL/GenBank/DDBJ whole genome shotgun (WGS) entry which is preliminary data.</text>
</comment>
<dbReference type="SUPFAM" id="SSF51445">
    <property type="entry name" value="(Trans)glycosidases"/>
    <property type="match status" value="1"/>
</dbReference>
<sequence length="551" mass="63987">MNGSDFTFETRCLSSLEKVFADEELTHPSFKSATSLQNEVFSFQVAYRFKGEPIKNIGVEVQADIQSPVQVRMVGLVPSEYPSFHDHDEQVLRTAPGLYPDPLYPIGEEGMVGYPNQWRSVWFTVHIDKKDQPGFHEIAIVFKNENGDKLAEEQFLLEVIPVELPEQQLIHTEWFHTDCLVVHYDVDVFSEAYWELVDQYVKTAADHGINMILTPLFTPPLDTEVGGERPTVQLIGIEKHGDDYRFSFDKLTRWIEICSNRGIQYFEFSHFFTQWGAYHAPKIVAVMDGQEQPIFGWDTDATGEDYTTFLSQFLPQIVQYIKNHHLEKQVYFHISDEPNTEHLESYMRASALIFTHLAEFPIIDALSDYEFYKKGLVKQPIPATDHIGPFLDNNVQNLWTYYCNVQYKEVSNRFFNFPSVRTRILGLQLYKHDIKGFLHWGYNFWFSQYSRKPVDPFKNTDADISFPSGDAFLVYPGEKGPIESLRLEVFFDALQDVRALKLLEGLIGRDEVIALLENQLEHPITFKQYPCHSEWLLCIREQINRKIAESI</sequence>
<feature type="domain" description="Glycoside hydrolase 123 catalytic" evidence="1">
    <location>
        <begin position="174"/>
        <end position="503"/>
    </location>
</feature>
<evidence type="ECO:0000313" key="2">
    <source>
        <dbReference type="EMBL" id="MFK9091870.1"/>
    </source>
</evidence>
<accession>A0ABW8REH9</accession>
<dbReference type="RefSeq" id="WP_406580483.1">
    <property type="nucleotide sequence ID" value="NZ_JBJHQH010000006.1"/>
</dbReference>
<evidence type="ECO:0000259" key="1">
    <source>
        <dbReference type="Pfam" id="PF13320"/>
    </source>
</evidence>
<organism evidence="2 3">
    <name type="scientific">Bacillus salipaludis</name>
    <dbReference type="NCBI Taxonomy" id="2547811"/>
    <lineage>
        <taxon>Bacteria</taxon>
        <taxon>Bacillati</taxon>
        <taxon>Bacillota</taxon>
        <taxon>Bacilli</taxon>
        <taxon>Bacillales</taxon>
        <taxon>Bacillaceae</taxon>
        <taxon>Bacillus</taxon>
    </lineage>
</organism>
<proteinExistence type="predicted"/>
<dbReference type="Pfam" id="PF13320">
    <property type="entry name" value="GH123_cat"/>
    <property type="match status" value="1"/>
</dbReference>
<keyword evidence="3" id="KW-1185">Reference proteome</keyword>
<dbReference type="EMBL" id="JBJHQH010000006">
    <property type="protein sequence ID" value="MFK9091870.1"/>
    <property type="molecule type" value="Genomic_DNA"/>
</dbReference>
<reference evidence="2 3" key="1">
    <citation type="submission" date="2024-11" db="EMBL/GenBank/DDBJ databases">
        <authorList>
            <person name="Lucas J.A."/>
        </authorList>
    </citation>
    <scope>NUCLEOTIDE SEQUENCE [LARGE SCALE GENOMIC DNA]</scope>
    <source>
        <strain evidence="2 3">Z 5.4</strain>
    </source>
</reference>
<protein>
    <submittedName>
        <fullName evidence="2">DUF4091 domain-containing protein</fullName>
    </submittedName>
</protein>
<gene>
    <name evidence="2" type="ORF">ACJEBI_10295</name>
</gene>